<sequence length="298" mass="33600">MLSTQDSLRVLYEHALVTRYINVASIAILIFDWCLTFELECSLIWSAKWNIVKALFLITRYLPFFDAIIIFYHQFAPLRDTESCQIAYRINAWLFVVGAFTAEAMLSLRTWAVWKKSRHLAVGLSLLLASVCVAASVSLSFFLKTILFTIPSYPLFTGCLCNGGSSLISVVWIMLMVYDVANLILMSIQAVKLKSRKSIYFGCEIVAMPLTMTVYQEGIIYYLYLFGMFLYSTPIHLQKFNSCLASSLLNVVLTKTLSSDFVNLLAMFKAQRTPVCGSGGFACIRGYSMGEVDQRPPQ</sequence>
<feature type="domain" description="DUF6533" evidence="2">
    <location>
        <begin position="20"/>
        <end position="65"/>
    </location>
</feature>
<dbReference type="InterPro" id="IPR045340">
    <property type="entry name" value="DUF6533"/>
</dbReference>
<dbReference type="Pfam" id="PF20151">
    <property type="entry name" value="DUF6533"/>
    <property type="match status" value="1"/>
</dbReference>
<keyword evidence="1" id="KW-1133">Transmembrane helix</keyword>
<protein>
    <recommendedName>
        <fullName evidence="2">DUF6533 domain-containing protein</fullName>
    </recommendedName>
</protein>
<reference evidence="3 4" key="1">
    <citation type="journal article" date="2019" name="Nat. Ecol. Evol.">
        <title>Megaphylogeny resolves global patterns of mushroom evolution.</title>
        <authorList>
            <person name="Varga T."/>
            <person name="Krizsan K."/>
            <person name="Foldi C."/>
            <person name="Dima B."/>
            <person name="Sanchez-Garcia M."/>
            <person name="Sanchez-Ramirez S."/>
            <person name="Szollosi G.J."/>
            <person name="Szarkandi J.G."/>
            <person name="Papp V."/>
            <person name="Albert L."/>
            <person name="Andreopoulos W."/>
            <person name="Angelini C."/>
            <person name="Antonin V."/>
            <person name="Barry K.W."/>
            <person name="Bougher N.L."/>
            <person name="Buchanan P."/>
            <person name="Buyck B."/>
            <person name="Bense V."/>
            <person name="Catcheside P."/>
            <person name="Chovatia M."/>
            <person name="Cooper J."/>
            <person name="Damon W."/>
            <person name="Desjardin D."/>
            <person name="Finy P."/>
            <person name="Geml J."/>
            <person name="Haridas S."/>
            <person name="Hughes K."/>
            <person name="Justo A."/>
            <person name="Karasinski D."/>
            <person name="Kautmanova I."/>
            <person name="Kiss B."/>
            <person name="Kocsube S."/>
            <person name="Kotiranta H."/>
            <person name="LaButti K.M."/>
            <person name="Lechner B.E."/>
            <person name="Liimatainen K."/>
            <person name="Lipzen A."/>
            <person name="Lukacs Z."/>
            <person name="Mihaltcheva S."/>
            <person name="Morgado L.N."/>
            <person name="Niskanen T."/>
            <person name="Noordeloos M.E."/>
            <person name="Ohm R.A."/>
            <person name="Ortiz-Santana B."/>
            <person name="Ovrebo C."/>
            <person name="Racz N."/>
            <person name="Riley R."/>
            <person name="Savchenko A."/>
            <person name="Shiryaev A."/>
            <person name="Soop K."/>
            <person name="Spirin V."/>
            <person name="Szebenyi C."/>
            <person name="Tomsovsky M."/>
            <person name="Tulloss R.E."/>
            <person name="Uehling J."/>
            <person name="Grigoriev I.V."/>
            <person name="Vagvolgyi C."/>
            <person name="Papp T."/>
            <person name="Martin F.M."/>
            <person name="Miettinen O."/>
            <person name="Hibbett D.S."/>
            <person name="Nagy L.G."/>
        </authorList>
    </citation>
    <scope>NUCLEOTIDE SEQUENCE [LARGE SCALE GENOMIC DNA]</scope>
    <source>
        <strain evidence="3 4">CBS 166.37</strain>
    </source>
</reference>
<keyword evidence="4" id="KW-1185">Reference proteome</keyword>
<keyword evidence="1" id="KW-0812">Transmembrane</keyword>
<dbReference type="OrthoDB" id="3350812at2759"/>
<evidence type="ECO:0000313" key="4">
    <source>
        <dbReference type="Proteomes" id="UP000308652"/>
    </source>
</evidence>
<feature type="transmembrane region" description="Helical" evidence="1">
    <location>
        <begin position="51"/>
        <end position="74"/>
    </location>
</feature>
<dbReference type="EMBL" id="ML213648">
    <property type="protein sequence ID" value="TFK33424.1"/>
    <property type="molecule type" value="Genomic_DNA"/>
</dbReference>
<organism evidence="3 4">
    <name type="scientific">Crucibulum laeve</name>
    <dbReference type="NCBI Taxonomy" id="68775"/>
    <lineage>
        <taxon>Eukaryota</taxon>
        <taxon>Fungi</taxon>
        <taxon>Dikarya</taxon>
        <taxon>Basidiomycota</taxon>
        <taxon>Agaricomycotina</taxon>
        <taxon>Agaricomycetes</taxon>
        <taxon>Agaricomycetidae</taxon>
        <taxon>Agaricales</taxon>
        <taxon>Agaricineae</taxon>
        <taxon>Nidulariaceae</taxon>
        <taxon>Crucibulum</taxon>
    </lineage>
</organism>
<keyword evidence="1" id="KW-0472">Membrane</keyword>
<feature type="transmembrane region" description="Helical" evidence="1">
    <location>
        <begin position="120"/>
        <end position="143"/>
    </location>
</feature>
<gene>
    <name evidence="3" type="ORF">BDQ12DRAFT_715821</name>
</gene>
<dbReference type="Proteomes" id="UP000308652">
    <property type="component" value="Unassembled WGS sequence"/>
</dbReference>
<feature type="transmembrane region" description="Helical" evidence="1">
    <location>
        <begin position="155"/>
        <end position="178"/>
    </location>
</feature>
<proteinExistence type="predicted"/>
<evidence type="ECO:0000259" key="2">
    <source>
        <dbReference type="Pfam" id="PF20151"/>
    </source>
</evidence>
<evidence type="ECO:0000256" key="1">
    <source>
        <dbReference type="SAM" id="Phobius"/>
    </source>
</evidence>
<evidence type="ECO:0000313" key="3">
    <source>
        <dbReference type="EMBL" id="TFK33424.1"/>
    </source>
</evidence>
<feature type="transmembrane region" description="Helical" evidence="1">
    <location>
        <begin position="86"/>
        <end position="108"/>
    </location>
</feature>
<feature type="transmembrane region" description="Helical" evidence="1">
    <location>
        <begin position="20"/>
        <end position="39"/>
    </location>
</feature>
<name>A0A5C3LJY3_9AGAR</name>
<feature type="transmembrane region" description="Helical" evidence="1">
    <location>
        <begin position="199"/>
        <end position="215"/>
    </location>
</feature>
<accession>A0A5C3LJY3</accession>
<dbReference type="AlphaFoldDB" id="A0A5C3LJY3"/>